<dbReference type="GO" id="GO:0016702">
    <property type="term" value="F:oxidoreductase activity, acting on single donors with incorporation of molecular oxygen, incorporation of two atoms of oxygen"/>
    <property type="evidence" value="ECO:0007669"/>
    <property type="project" value="UniProtKB-ARBA"/>
</dbReference>
<comment type="similarity">
    <text evidence="2">Belongs to the DODA-type extradiol aromatic ring-opening dioxygenase family.</text>
</comment>
<evidence type="ECO:0000256" key="1">
    <source>
        <dbReference type="ARBA" id="ARBA00001947"/>
    </source>
</evidence>
<evidence type="ECO:0000256" key="5">
    <source>
        <dbReference type="ARBA" id="ARBA00023002"/>
    </source>
</evidence>
<protein>
    <recommendedName>
        <fullName evidence="6">Extradiol ring-cleavage dioxygenase class III enzyme subunit B domain-containing protein</fullName>
    </recommendedName>
</protein>
<dbReference type="EMBL" id="SGPK01000040">
    <property type="protein sequence ID" value="THH10283.1"/>
    <property type="molecule type" value="Genomic_DNA"/>
</dbReference>
<comment type="caution">
    <text evidence="7">The sequence shown here is derived from an EMBL/GenBank/DDBJ whole genome shotgun (WGS) entry which is preliminary data.</text>
</comment>
<evidence type="ECO:0000256" key="4">
    <source>
        <dbReference type="ARBA" id="ARBA00022833"/>
    </source>
</evidence>
<keyword evidence="4" id="KW-0862">Zinc</keyword>
<evidence type="ECO:0000256" key="2">
    <source>
        <dbReference type="ARBA" id="ARBA00007581"/>
    </source>
</evidence>
<dbReference type="SUPFAM" id="SSF53213">
    <property type="entry name" value="LigB-like"/>
    <property type="match status" value="1"/>
</dbReference>
<comment type="cofactor">
    <cofactor evidence="1">
        <name>Zn(2+)</name>
        <dbReference type="ChEBI" id="CHEBI:29105"/>
    </cofactor>
</comment>
<dbReference type="PANTHER" id="PTHR30096">
    <property type="entry name" value="4,5-DOPA DIOXYGENASE EXTRADIOL-LIKE PROTEIN"/>
    <property type="match status" value="1"/>
</dbReference>
<keyword evidence="5" id="KW-0560">Oxidoreductase</keyword>
<accession>A0A4V3XDM8</accession>
<dbReference type="InterPro" id="IPR004183">
    <property type="entry name" value="Xdiol_dOase_suB"/>
</dbReference>
<dbReference type="CDD" id="cd07363">
    <property type="entry name" value="45_DOPA_Dioxygenase"/>
    <property type="match status" value="1"/>
</dbReference>
<evidence type="ECO:0000259" key="6">
    <source>
        <dbReference type="Pfam" id="PF02900"/>
    </source>
</evidence>
<keyword evidence="8" id="KW-1185">Reference proteome</keyword>
<sequence>MSSTIAPSTVKVPKTDAEWKEALQALPDTPDRIPSFFFGHGSPVLQFPETSSRSDPMSEYCGPKGPLARFLADFGPTLLRKYKPKGILVFSAHWETAGERLGAHTFYSSHLSSFTDYGNDQPLLMDYFGFDKEMYELKFSSDGSHDLSLRVVEAFRAAGHPARTTSVKEARGRDGRGSYRPGLDHGVFIPFRIMFGHDFHDVPIVQASIDSSLSPEKNWQIGKAVASLREEGILILSGGLTIHTFSDFRAFAESTAGPGFKKFDQAILDAASKPTPLLKDALVDLTKHEGFRKAHPREEHFVPLYIAAGAGEGGDAKILSGNYGSPTFAFGL</sequence>
<feature type="domain" description="Extradiol ring-cleavage dioxygenase class III enzyme subunit B" evidence="6">
    <location>
        <begin position="67"/>
        <end position="319"/>
    </location>
</feature>
<gene>
    <name evidence="7" type="ORF">EW145_g1426</name>
</gene>
<dbReference type="Proteomes" id="UP000308199">
    <property type="component" value="Unassembled WGS sequence"/>
</dbReference>
<reference evidence="7 8" key="1">
    <citation type="submission" date="2019-02" db="EMBL/GenBank/DDBJ databases">
        <title>Genome sequencing of the rare red list fungi Phellinidium pouzarii.</title>
        <authorList>
            <person name="Buettner E."/>
            <person name="Kellner H."/>
        </authorList>
    </citation>
    <scope>NUCLEOTIDE SEQUENCE [LARGE SCALE GENOMIC DNA]</scope>
    <source>
        <strain evidence="7 8">DSM 108285</strain>
    </source>
</reference>
<dbReference type="GO" id="GO:0008198">
    <property type="term" value="F:ferrous iron binding"/>
    <property type="evidence" value="ECO:0007669"/>
    <property type="project" value="InterPro"/>
</dbReference>
<dbReference type="Pfam" id="PF02900">
    <property type="entry name" value="LigB"/>
    <property type="match status" value="1"/>
</dbReference>
<dbReference type="GO" id="GO:0008270">
    <property type="term" value="F:zinc ion binding"/>
    <property type="evidence" value="ECO:0007669"/>
    <property type="project" value="InterPro"/>
</dbReference>
<evidence type="ECO:0000313" key="7">
    <source>
        <dbReference type="EMBL" id="THH10283.1"/>
    </source>
</evidence>
<dbReference type="AlphaFoldDB" id="A0A4V3XDM8"/>
<dbReference type="OrthoDB" id="7396853at2759"/>
<dbReference type="InterPro" id="IPR014436">
    <property type="entry name" value="Extradiol_dOase_DODA"/>
</dbReference>
<evidence type="ECO:0000313" key="8">
    <source>
        <dbReference type="Proteomes" id="UP000308199"/>
    </source>
</evidence>
<proteinExistence type="inferred from homology"/>
<organism evidence="7 8">
    <name type="scientific">Phellinidium pouzarii</name>
    <dbReference type="NCBI Taxonomy" id="167371"/>
    <lineage>
        <taxon>Eukaryota</taxon>
        <taxon>Fungi</taxon>
        <taxon>Dikarya</taxon>
        <taxon>Basidiomycota</taxon>
        <taxon>Agaricomycotina</taxon>
        <taxon>Agaricomycetes</taxon>
        <taxon>Hymenochaetales</taxon>
        <taxon>Hymenochaetaceae</taxon>
        <taxon>Phellinidium</taxon>
    </lineage>
</organism>
<name>A0A4V3XDM8_9AGAM</name>
<dbReference type="PANTHER" id="PTHR30096:SF0">
    <property type="entry name" value="4,5-DOPA DIOXYGENASE EXTRADIOL-LIKE PROTEIN"/>
    <property type="match status" value="1"/>
</dbReference>
<keyword evidence="3" id="KW-0479">Metal-binding</keyword>
<dbReference type="Gene3D" id="3.40.830.10">
    <property type="entry name" value="LigB-like"/>
    <property type="match status" value="1"/>
</dbReference>
<evidence type="ECO:0000256" key="3">
    <source>
        <dbReference type="ARBA" id="ARBA00022723"/>
    </source>
</evidence>